<dbReference type="Proteomes" id="UP000509597">
    <property type="component" value="Chromosome"/>
</dbReference>
<protein>
    <recommendedName>
        <fullName evidence="5">Lipocalin-like domain-containing protein</fullName>
    </recommendedName>
</protein>
<evidence type="ECO:0008006" key="5">
    <source>
        <dbReference type="Google" id="ProtNLM"/>
    </source>
</evidence>
<dbReference type="KEGG" id="chiz:HQ393_07405"/>
<keyword evidence="4" id="KW-1185">Reference proteome</keyword>
<accession>A0A7H9BHK1</accession>
<evidence type="ECO:0000313" key="3">
    <source>
        <dbReference type="EMBL" id="QLG88095.1"/>
    </source>
</evidence>
<dbReference type="AlphaFoldDB" id="A0A7H9BHK1"/>
<evidence type="ECO:0000313" key="4">
    <source>
        <dbReference type="Proteomes" id="UP000509597"/>
    </source>
</evidence>
<evidence type="ECO:0000256" key="1">
    <source>
        <dbReference type="SAM" id="MobiDB-lite"/>
    </source>
</evidence>
<name>A0A7H9BHK1_9NEIS</name>
<evidence type="ECO:0000256" key="2">
    <source>
        <dbReference type="SAM" id="SignalP"/>
    </source>
</evidence>
<reference evidence="3 4" key="1">
    <citation type="submission" date="2020-07" db="EMBL/GenBank/DDBJ databases">
        <title>Complete genome sequence of Chitinibacter sp. 2T18.</title>
        <authorList>
            <person name="Bae J.-W."/>
            <person name="Choi J.-W."/>
        </authorList>
    </citation>
    <scope>NUCLEOTIDE SEQUENCE [LARGE SCALE GENOMIC DNA]</scope>
    <source>
        <strain evidence="3 4">2T18</strain>
    </source>
</reference>
<dbReference type="RefSeq" id="WP_179358174.1">
    <property type="nucleotide sequence ID" value="NZ_CP058627.1"/>
</dbReference>
<feature type="region of interest" description="Disordered" evidence="1">
    <location>
        <begin position="23"/>
        <end position="53"/>
    </location>
</feature>
<dbReference type="PROSITE" id="PS51257">
    <property type="entry name" value="PROKAR_LIPOPROTEIN"/>
    <property type="match status" value="1"/>
</dbReference>
<gene>
    <name evidence="3" type="ORF">HQ393_07405</name>
</gene>
<sequence length="202" mass="20949">MNKKNTVILTLLAVALTACGGGGGGTSSTAPSVNTVTPAPSSAATSTPVPTATPAPTAIPNLLRSSESNLSHYVGSWYARCILVTSNGATHGMELTMQMGNVSNNQEIPVSVTMWDYGAYNTTCNSSIKIPTLSSVKWTLKVNASTAVTGGTFTGNLDQITVTENGTPTTLYLGFDSNYKSLRLSNSTTINPQGAVYTKTSN</sequence>
<proteinExistence type="predicted"/>
<dbReference type="EMBL" id="CP058627">
    <property type="protein sequence ID" value="QLG88095.1"/>
    <property type="molecule type" value="Genomic_DNA"/>
</dbReference>
<feature type="signal peptide" evidence="2">
    <location>
        <begin position="1"/>
        <end position="20"/>
    </location>
</feature>
<organism evidence="3 4">
    <name type="scientific">Chitinibacter bivalviorum</name>
    <dbReference type="NCBI Taxonomy" id="2739434"/>
    <lineage>
        <taxon>Bacteria</taxon>
        <taxon>Pseudomonadati</taxon>
        <taxon>Pseudomonadota</taxon>
        <taxon>Betaproteobacteria</taxon>
        <taxon>Neisseriales</taxon>
        <taxon>Chitinibacteraceae</taxon>
        <taxon>Chitinibacter</taxon>
    </lineage>
</organism>
<feature type="compositionally biased region" description="Low complexity" evidence="1">
    <location>
        <begin position="27"/>
        <end position="53"/>
    </location>
</feature>
<feature type="chain" id="PRO_5028947784" description="Lipocalin-like domain-containing protein" evidence="2">
    <location>
        <begin position="21"/>
        <end position="202"/>
    </location>
</feature>
<keyword evidence="2" id="KW-0732">Signal</keyword>